<keyword evidence="2 6" id="KW-0812">Transmembrane</keyword>
<evidence type="ECO:0000256" key="2">
    <source>
        <dbReference type="ARBA" id="ARBA00022692"/>
    </source>
</evidence>
<evidence type="ECO:0000256" key="6">
    <source>
        <dbReference type="SAM" id="Phobius"/>
    </source>
</evidence>
<feature type="compositionally biased region" description="Pro residues" evidence="5">
    <location>
        <begin position="479"/>
        <end position="488"/>
    </location>
</feature>
<organism evidence="7 8">
    <name type="scientific">Hypsizygus marmoreus</name>
    <name type="common">White beech mushroom</name>
    <name type="synonym">Agaricus marmoreus</name>
    <dbReference type="NCBI Taxonomy" id="39966"/>
    <lineage>
        <taxon>Eukaryota</taxon>
        <taxon>Fungi</taxon>
        <taxon>Dikarya</taxon>
        <taxon>Basidiomycota</taxon>
        <taxon>Agaricomycotina</taxon>
        <taxon>Agaricomycetes</taxon>
        <taxon>Agaricomycetidae</taxon>
        <taxon>Agaricales</taxon>
        <taxon>Tricholomatineae</taxon>
        <taxon>Lyophyllaceae</taxon>
        <taxon>Hypsizygus</taxon>
    </lineage>
</organism>
<comment type="subcellular location">
    <subcellularLocation>
        <location evidence="1">Membrane</location>
        <topology evidence="1">Single-pass membrane protein</topology>
    </subcellularLocation>
</comment>
<feature type="transmembrane region" description="Helical" evidence="6">
    <location>
        <begin position="248"/>
        <end position="271"/>
    </location>
</feature>
<evidence type="ECO:0000256" key="1">
    <source>
        <dbReference type="ARBA" id="ARBA00004167"/>
    </source>
</evidence>
<feature type="region of interest" description="Disordered" evidence="5">
    <location>
        <begin position="193"/>
        <end position="244"/>
    </location>
</feature>
<feature type="compositionally biased region" description="Low complexity" evidence="5">
    <location>
        <begin position="193"/>
        <end position="232"/>
    </location>
</feature>
<proteinExistence type="predicted"/>
<comment type="caution">
    <text evidence="7">The sequence shown here is derived from an EMBL/GenBank/DDBJ whole genome shotgun (WGS) entry which is preliminary data.</text>
</comment>
<sequence length="488" mass="52747">LFFLFLSPMLFRRYLFPPLSLYALRSGAVATNRTIDDTIGDSVTGNRPIYLPATDGVWEDATCKGCSIKPDKSRAFKGTWTAATYNSGLGSMSIELPFKGTAIYVFFILAGIIPDITTETACNFTLDGQFTGTFNHTPSTESDFQYNALVYSERTLQNVDHKLIISTSADHDVFVKFDYAIYAVDTPVPAPPILSTTTTSPPILSTTTTSPSPSATNTESRTSTTSQTSQSNLPAKNNSSKGGTGVPVGAIVGGVVGGLVFLVALILLCLFCQRRRRRTLQIQGSETAPHLVPFVSNGYSHSDGSTVPFNAASLQSSAPEVGASSTHRTQNTSEKFNTTNSTSTSPAHHRVTTDPPIMSTLSSGDVTSSVNSDRDPISRSLSLAPPPLHASQPNITEATRQARQQELDRQLLAVKQGMRDLTMGLQVESAPGTSEGLRQVRNGDAELTELREQMRLMRQQIEFLQTQQQSDWAQGLSDHPPPGYSPRS</sequence>
<gene>
    <name evidence="7" type="ORF">Hypma_010655</name>
</gene>
<protein>
    <submittedName>
        <fullName evidence="7">Uncharacterized protein</fullName>
    </submittedName>
</protein>
<name>A0A369JLD9_HYPMA</name>
<evidence type="ECO:0000256" key="4">
    <source>
        <dbReference type="ARBA" id="ARBA00023136"/>
    </source>
</evidence>
<reference evidence="7" key="1">
    <citation type="submission" date="2018-04" db="EMBL/GenBank/DDBJ databases">
        <title>Whole genome sequencing of Hypsizygus marmoreus.</title>
        <authorList>
            <person name="Choi I.-G."/>
            <person name="Min B."/>
            <person name="Kim J.-G."/>
            <person name="Kim S."/>
            <person name="Oh Y.-L."/>
            <person name="Kong W.-S."/>
            <person name="Park H."/>
            <person name="Jeong J."/>
            <person name="Song E.-S."/>
        </authorList>
    </citation>
    <scope>NUCLEOTIDE SEQUENCE [LARGE SCALE GENOMIC DNA]</scope>
    <source>
        <strain evidence="7">51987-8</strain>
    </source>
</reference>
<evidence type="ECO:0000313" key="8">
    <source>
        <dbReference type="Proteomes" id="UP000076154"/>
    </source>
</evidence>
<dbReference type="InterPro" id="IPR051694">
    <property type="entry name" value="Immunoregulatory_rcpt-like"/>
</dbReference>
<keyword evidence="3 6" id="KW-1133">Transmembrane helix</keyword>
<dbReference type="GO" id="GO:0016020">
    <property type="term" value="C:membrane"/>
    <property type="evidence" value="ECO:0007669"/>
    <property type="project" value="UniProtKB-SubCell"/>
</dbReference>
<dbReference type="PANTHER" id="PTHR15549">
    <property type="entry name" value="PAIRED IMMUNOGLOBULIN-LIKE TYPE 2 RECEPTOR"/>
    <property type="match status" value="1"/>
</dbReference>
<feature type="non-terminal residue" evidence="7">
    <location>
        <position position="1"/>
    </location>
</feature>
<dbReference type="AlphaFoldDB" id="A0A369JLD9"/>
<feature type="region of interest" description="Disordered" evidence="5">
    <location>
        <begin position="466"/>
        <end position="488"/>
    </location>
</feature>
<feature type="compositionally biased region" description="Polar residues" evidence="5">
    <location>
        <begin position="318"/>
        <end position="346"/>
    </location>
</feature>
<evidence type="ECO:0000256" key="3">
    <source>
        <dbReference type="ARBA" id="ARBA00022989"/>
    </source>
</evidence>
<keyword evidence="8" id="KW-1185">Reference proteome</keyword>
<feature type="compositionally biased region" description="Polar residues" evidence="5">
    <location>
        <begin position="359"/>
        <end position="371"/>
    </location>
</feature>
<feature type="region of interest" description="Disordered" evidence="5">
    <location>
        <begin position="318"/>
        <end position="393"/>
    </location>
</feature>
<accession>A0A369JLD9</accession>
<dbReference type="Gene3D" id="2.60.120.260">
    <property type="entry name" value="Galactose-binding domain-like"/>
    <property type="match status" value="1"/>
</dbReference>
<dbReference type="OrthoDB" id="2758521at2759"/>
<dbReference type="GO" id="GO:0071944">
    <property type="term" value="C:cell periphery"/>
    <property type="evidence" value="ECO:0007669"/>
    <property type="project" value="UniProtKB-ARBA"/>
</dbReference>
<dbReference type="Proteomes" id="UP000076154">
    <property type="component" value="Unassembled WGS sequence"/>
</dbReference>
<dbReference type="EMBL" id="LUEZ02000052">
    <property type="protein sequence ID" value="RDB22152.1"/>
    <property type="molecule type" value="Genomic_DNA"/>
</dbReference>
<keyword evidence="4 6" id="KW-0472">Membrane</keyword>
<evidence type="ECO:0000256" key="5">
    <source>
        <dbReference type="SAM" id="MobiDB-lite"/>
    </source>
</evidence>
<dbReference type="InParanoid" id="A0A369JLD9"/>
<dbReference type="PANTHER" id="PTHR15549:SF26">
    <property type="entry name" value="AXIAL BUDDING PATTERN PROTEIN 2-RELATED"/>
    <property type="match status" value="1"/>
</dbReference>
<evidence type="ECO:0000313" key="7">
    <source>
        <dbReference type="EMBL" id="RDB22152.1"/>
    </source>
</evidence>